<evidence type="ECO:0008006" key="4">
    <source>
        <dbReference type="Google" id="ProtNLM"/>
    </source>
</evidence>
<protein>
    <recommendedName>
        <fullName evidence="4">KaiC-like domain-containing protein</fullName>
    </recommendedName>
</protein>
<dbReference type="KEGG" id="tagg:NF865_08235"/>
<evidence type="ECO:0000256" key="1">
    <source>
        <dbReference type="SAM" id="Coils"/>
    </source>
</evidence>
<sequence>MVMTMELIKTNIPPLDKALGGGLIEDSIVLITYDTYSQGWTLAFEILRRRIEEGDFGVIINSVLPLSMLNMELERIGFDIFEEGEKGNLGIIDVFASFYGIKYNQPYVYYTDMDRETYFPKFTSLYRKMLEERIKDRRPIGIQLTADGFAFLLGEERELRNLQKNLAEKENARLYEKRKRPINIVLLNRDRVSQRYLSWLALYSQCQIDFKSQEGKLEETMLIRKSPLSGFRPTTRIFKIENGKIIIT</sequence>
<reference evidence="2" key="1">
    <citation type="journal article" date="1998" name="Int. J. Syst. Bacteriol. 48 Pt">
        <title>Thermococcus guaymasensis sp. nov. and Thermococcus aggregans sp. nov., two novel thermophilic archaea isolated from the Guaymas Basin hydrothermal vent site.</title>
        <authorList>
            <person name="Canganella F."/>
            <person name="Jones W.J."/>
            <person name="Gambacorta A."/>
            <person name="Antranikian G."/>
        </authorList>
    </citation>
    <scope>NUCLEOTIDE SEQUENCE</scope>
    <source>
        <strain evidence="2">TY</strain>
    </source>
</reference>
<evidence type="ECO:0000313" key="3">
    <source>
        <dbReference type="Proteomes" id="UP001055732"/>
    </source>
</evidence>
<dbReference type="RefSeq" id="WP_253304261.1">
    <property type="nucleotide sequence ID" value="NZ_CP099582.1"/>
</dbReference>
<feature type="coiled-coil region" evidence="1">
    <location>
        <begin position="152"/>
        <end position="179"/>
    </location>
</feature>
<reference evidence="2" key="2">
    <citation type="submission" date="2022-06" db="EMBL/GenBank/DDBJ databases">
        <authorList>
            <person name="Park Y.-J."/>
        </authorList>
    </citation>
    <scope>NUCLEOTIDE SEQUENCE</scope>
    <source>
        <strain evidence="2">TY</strain>
    </source>
</reference>
<dbReference type="Proteomes" id="UP001055732">
    <property type="component" value="Chromosome"/>
</dbReference>
<keyword evidence="1" id="KW-0175">Coiled coil</keyword>
<dbReference type="InterPro" id="IPR027417">
    <property type="entry name" value="P-loop_NTPase"/>
</dbReference>
<proteinExistence type="predicted"/>
<evidence type="ECO:0000313" key="2">
    <source>
        <dbReference type="EMBL" id="USS40304.1"/>
    </source>
</evidence>
<dbReference type="AlphaFoldDB" id="A0A9E7MWP2"/>
<name>A0A9E7MWP2_THEAG</name>
<dbReference type="EMBL" id="CP099582">
    <property type="protein sequence ID" value="USS40304.1"/>
    <property type="molecule type" value="Genomic_DNA"/>
</dbReference>
<organism evidence="2 3">
    <name type="scientific">Thermococcus aggregans</name>
    <dbReference type="NCBI Taxonomy" id="110163"/>
    <lineage>
        <taxon>Archaea</taxon>
        <taxon>Methanobacteriati</taxon>
        <taxon>Methanobacteriota</taxon>
        <taxon>Thermococci</taxon>
        <taxon>Thermococcales</taxon>
        <taxon>Thermococcaceae</taxon>
        <taxon>Thermococcus</taxon>
    </lineage>
</organism>
<keyword evidence="3" id="KW-1185">Reference proteome</keyword>
<accession>A0A9E7MWP2</accession>
<gene>
    <name evidence="2" type="ORF">NF865_08235</name>
</gene>
<dbReference type="Gene3D" id="3.40.50.300">
    <property type="entry name" value="P-loop containing nucleotide triphosphate hydrolases"/>
    <property type="match status" value="1"/>
</dbReference>